<gene>
    <name evidence="11" type="ORF">TRIADDRAFT_20764</name>
</gene>
<dbReference type="EMBL" id="DS985242">
    <property type="protein sequence ID" value="EDV27755.1"/>
    <property type="molecule type" value="Genomic_DNA"/>
</dbReference>
<evidence type="ECO:0000256" key="4">
    <source>
        <dbReference type="ARBA" id="ARBA00023054"/>
    </source>
</evidence>
<feature type="binding site" evidence="8">
    <location>
        <begin position="166"/>
        <end position="173"/>
    </location>
    <ligand>
        <name>ATP</name>
        <dbReference type="ChEBI" id="CHEBI:30616"/>
    </ligand>
</feature>
<dbReference type="FunFam" id="1.10.10.820:FF:000001">
    <property type="entry name" value="Myosin heavy chain"/>
    <property type="match status" value="1"/>
</dbReference>
<protein>
    <recommendedName>
        <fullName evidence="13">Myosin motor domain-containing protein</fullName>
    </recommendedName>
</protein>
<dbReference type="InterPro" id="IPR008989">
    <property type="entry name" value="Myosin_S1_N"/>
</dbReference>
<evidence type="ECO:0000259" key="9">
    <source>
        <dbReference type="PROSITE" id="PS51456"/>
    </source>
</evidence>
<dbReference type="GO" id="GO:0000146">
    <property type="term" value="F:microfilament motor activity"/>
    <property type="evidence" value="ECO:0000318"/>
    <property type="project" value="GO_Central"/>
</dbReference>
<dbReference type="GeneID" id="6751342"/>
<feature type="domain" description="Myosin motor" evidence="9">
    <location>
        <begin position="73"/>
        <end position="753"/>
    </location>
</feature>
<dbReference type="FunFam" id="1.20.58.530:FF:000001">
    <property type="entry name" value="Myosin heavy chain"/>
    <property type="match status" value="1"/>
</dbReference>
<evidence type="ECO:0000256" key="8">
    <source>
        <dbReference type="PROSITE-ProRule" id="PRU00782"/>
    </source>
</evidence>
<dbReference type="Gene3D" id="1.20.58.530">
    <property type="match status" value="1"/>
</dbReference>
<dbReference type="GO" id="GO:0051015">
    <property type="term" value="F:actin filament binding"/>
    <property type="evidence" value="ECO:0000318"/>
    <property type="project" value="GO_Central"/>
</dbReference>
<dbReference type="InterPro" id="IPR027417">
    <property type="entry name" value="P-loop_NTPase"/>
</dbReference>
<dbReference type="PANTHER" id="PTHR13140">
    <property type="entry name" value="MYOSIN"/>
    <property type="match status" value="1"/>
</dbReference>
<dbReference type="STRING" id="10228.B3RQ46"/>
<dbReference type="Gene3D" id="2.30.30.360">
    <property type="entry name" value="Myosin S1 fragment, N-terminal"/>
    <property type="match status" value="1"/>
</dbReference>
<keyword evidence="7 8" id="KW-0009">Actin-binding</keyword>
<dbReference type="PANTHER" id="PTHR13140:SF857">
    <property type="entry name" value="MYOSIN-11"/>
    <property type="match status" value="1"/>
</dbReference>
<dbReference type="CTD" id="6751342"/>
<dbReference type="GO" id="GO:0016020">
    <property type="term" value="C:membrane"/>
    <property type="evidence" value="ECO:0000318"/>
    <property type="project" value="GO_Central"/>
</dbReference>
<dbReference type="Pfam" id="PF00063">
    <property type="entry name" value="Myosin_head"/>
    <property type="match status" value="1"/>
</dbReference>
<feature type="region of interest" description="Actin-binding" evidence="8">
    <location>
        <begin position="630"/>
        <end position="652"/>
    </location>
</feature>
<dbReference type="Gene3D" id="1.10.10.820">
    <property type="match status" value="1"/>
</dbReference>
<dbReference type="InterPro" id="IPR036961">
    <property type="entry name" value="Kinesin_motor_dom_sf"/>
</dbReference>
<name>B3RQ46_TRIAD</name>
<reference evidence="11 12" key="1">
    <citation type="journal article" date="2008" name="Nature">
        <title>The Trichoplax genome and the nature of placozoans.</title>
        <authorList>
            <person name="Srivastava M."/>
            <person name="Begovic E."/>
            <person name="Chapman J."/>
            <person name="Putnam N.H."/>
            <person name="Hellsten U."/>
            <person name="Kawashima T."/>
            <person name="Kuo A."/>
            <person name="Mitros T."/>
            <person name="Salamov A."/>
            <person name="Carpenter M.L."/>
            <person name="Signorovitch A.Y."/>
            <person name="Moreno M.A."/>
            <person name="Kamm K."/>
            <person name="Grimwood J."/>
            <person name="Schmutz J."/>
            <person name="Shapiro H."/>
            <person name="Grigoriev I.V."/>
            <person name="Buss L.W."/>
            <person name="Schierwater B."/>
            <person name="Dellaporta S.L."/>
            <person name="Rokhsar D.S."/>
        </authorList>
    </citation>
    <scope>NUCLEOTIDE SEQUENCE [LARGE SCALE GENOMIC DNA]</scope>
    <source>
        <strain evidence="11 12">Grell-BS-1999</strain>
    </source>
</reference>
<keyword evidence="4" id="KW-0175">Coiled coil</keyword>
<dbReference type="GO" id="GO:0007015">
    <property type="term" value="P:actin filament organization"/>
    <property type="evidence" value="ECO:0000318"/>
    <property type="project" value="GO_Central"/>
</dbReference>
<evidence type="ECO:0000256" key="3">
    <source>
        <dbReference type="ARBA" id="ARBA00022840"/>
    </source>
</evidence>
<sequence length="850" mass="97888">MDDAEGFLRQKSQAVTESIDSKKWVWIEDKAEGYLSAKILEVNGETLSVEVNTGQRLTVKRDLTQQMNPTKYDKAEDMAALTYLNEAGVLNNLKQRYFSGMIYTYSGLFCVAVNPYRRLPIYTDKVVEMYKGKRRAEMPPHIFSITDNAYNEMLQERENQSILITGESGAGKTENTKKVIQYVATVAGTGETKSEKKQNLEDQIVQANPLMEAFGNAKTIRNNNSSRFGKFIRVHFGLHGKIAGADVESYLLEKSRVVSQTSEERNYHVFYQILTAADDQMKEKYLVTGKPEDYKFLSEGVARIDAVDDEEEWHATCDSMKTLRFTDEERGFLIKVVMAILHFGNVKFKQRPREEQAECPDTADAEKVAFLLGIQVADLVRSLLRPRIRVGHEYVQQGRNYEQVVSSVAALSKSLYDRMFKWLIARINKTLETKFSKNYFIGVLDIAGFEIFQVNLFEQLSINYTNEKLQQFFNHHMFILEQEEYKKENIDWEFIDFGHDLQPCIDLIEKKLGILSILDEESIYPKASDKTFIEKLKKNHDGKSPKFKLPKMSSKNKAHFEIEHYAGTVGYTVMGWLEKNKDPLNDSVVDLLRKSTDPIIASLFADHQPEGSRKKGSQFLTVSQLHKEQLEKLMVNLRNTTPHFVRCIIPNEKKKPGIIEANLVLHQLRCNGVLEGIRICRKGFPNRIIFSEFKQRYAILAPGAIPSGMFMDGRKAAAKLVDALQLEPNEFRMGTTKVFFRAGVIGRLEESRDEKLYAILSKFQARMRGFLMRKTFQKMQEQRSGLQIIQRNVRKYIVLRNWQWWRLFTKVKPLLNVARSDEELKHMQEEVNAGPNYSEGNLTSSILINL</sequence>
<comment type="similarity">
    <text evidence="1 8">Belongs to the TRAFAC class myosin-kinesin ATPase superfamily. Myosin family.</text>
</comment>
<dbReference type="OrthoDB" id="312459at2759"/>
<dbReference type="GO" id="GO:0015629">
    <property type="term" value="C:actin cytoskeleton"/>
    <property type="evidence" value="ECO:0000318"/>
    <property type="project" value="GO_Central"/>
</dbReference>
<dbReference type="PhylomeDB" id="B3RQ46"/>
<evidence type="ECO:0000313" key="12">
    <source>
        <dbReference type="Proteomes" id="UP000009022"/>
    </source>
</evidence>
<dbReference type="PROSITE" id="PS51844">
    <property type="entry name" value="SH3_LIKE"/>
    <property type="match status" value="1"/>
</dbReference>
<evidence type="ECO:0000256" key="1">
    <source>
        <dbReference type="ARBA" id="ARBA00008314"/>
    </source>
</evidence>
<feature type="domain" description="Myosin N-terminal SH3-like" evidence="10">
    <location>
        <begin position="20"/>
        <end position="69"/>
    </location>
</feature>
<keyword evidence="6 8" id="KW-0505">Motor protein</keyword>
<dbReference type="KEGG" id="tad:TRIADDRAFT_20764"/>
<dbReference type="Pfam" id="PF02736">
    <property type="entry name" value="Myosin_N"/>
    <property type="match status" value="1"/>
</dbReference>
<organism evidence="11 12">
    <name type="scientific">Trichoplax adhaerens</name>
    <name type="common">Trichoplax reptans</name>
    <dbReference type="NCBI Taxonomy" id="10228"/>
    <lineage>
        <taxon>Eukaryota</taxon>
        <taxon>Metazoa</taxon>
        <taxon>Placozoa</taxon>
        <taxon>Uniplacotomia</taxon>
        <taxon>Trichoplacea</taxon>
        <taxon>Trichoplacidae</taxon>
        <taxon>Trichoplax</taxon>
    </lineage>
</organism>
<dbReference type="GO" id="GO:0005737">
    <property type="term" value="C:cytoplasm"/>
    <property type="evidence" value="ECO:0000318"/>
    <property type="project" value="GO_Central"/>
</dbReference>
<evidence type="ECO:0000256" key="5">
    <source>
        <dbReference type="ARBA" id="ARBA00023123"/>
    </source>
</evidence>
<dbReference type="OMA" id="KERRMQM"/>
<dbReference type="CDD" id="cd01377">
    <property type="entry name" value="MYSc_class_II"/>
    <property type="match status" value="1"/>
</dbReference>
<dbReference type="PRINTS" id="PR00193">
    <property type="entry name" value="MYOSINHEAVY"/>
</dbReference>
<dbReference type="PROSITE" id="PS50096">
    <property type="entry name" value="IQ"/>
    <property type="match status" value="1"/>
</dbReference>
<keyword evidence="5 8" id="KW-0518">Myosin</keyword>
<dbReference type="GO" id="GO:0005524">
    <property type="term" value="F:ATP binding"/>
    <property type="evidence" value="ECO:0007669"/>
    <property type="project" value="UniProtKB-UniRule"/>
</dbReference>
<dbReference type="eggNOG" id="KOG0161">
    <property type="taxonomic scope" value="Eukaryota"/>
</dbReference>
<dbReference type="InterPro" id="IPR004009">
    <property type="entry name" value="SH3_Myosin"/>
</dbReference>
<dbReference type="SMART" id="SM00242">
    <property type="entry name" value="MYSc"/>
    <property type="match status" value="1"/>
</dbReference>
<evidence type="ECO:0000256" key="2">
    <source>
        <dbReference type="ARBA" id="ARBA00022741"/>
    </source>
</evidence>
<dbReference type="InParanoid" id="B3RQ46"/>
<dbReference type="FunFam" id="1.20.120.720:FF:000001">
    <property type="entry name" value="Myosin heavy chain, muscle"/>
    <property type="match status" value="1"/>
</dbReference>
<dbReference type="Proteomes" id="UP000009022">
    <property type="component" value="Unassembled WGS sequence"/>
</dbReference>
<dbReference type="FunFam" id="1.20.5.4820:FF:000002">
    <property type="entry name" value="Myosin heavy chain 10"/>
    <property type="match status" value="1"/>
</dbReference>
<proteinExistence type="inferred from homology"/>
<dbReference type="AlphaFoldDB" id="B3RQ46"/>
<dbReference type="FunCoup" id="B3RQ46">
    <property type="interactions" value="1401"/>
</dbReference>
<dbReference type="Gene3D" id="3.40.850.10">
    <property type="entry name" value="Kinesin motor domain"/>
    <property type="match status" value="1"/>
</dbReference>
<dbReference type="InterPro" id="IPR001609">
    <property type="entry name" value="Myosin_head_motor_dom-like"/>
</dbReference>
<dbReference type="GO" id="GO:0016459">
    <property type="term" value="C:myosin complex"/>
    <property type="evidence" value="ECO:0007669"/>
    <property type="project" value="UniProtKB-KW"/>
</dbReference>
<dbReference type="HOGENOM" id="CLU_000192_7_2_1"/>
<dbReference type="SUPFAM" id="SSF52540">
    <property type="entry name" value="P-loop containing nucleoside triphosphate hydrolases"/>
    <property type="match status" value="1"/>
</dbReference>
<dbReference type="RefSeq" id="XP_002109589.1">
    <property type="nucleotide sequence ID" value="XM_002109553.1"/>
</dbReference>
<keyword evidence="3 8" id="KW-0067">ATP-binding</keyword>
<keyword evidence="2 8" id="KW-0547">Nucleotide-binding</keyword>
<accession>B3RQ46</accession>
<evidence type="ECO:0000256" key="6">
    <source>
        <dbReference type="ARBA" id="ARBA00023175"/>
    </source>
</evidence>
<evidence type="ECO:0000259" key="10">
    <source>
        <dbReference type="PROSITE" id="PS51844"/>
    </source>
</evidence>
<dbReference type="PROSITE" id="PS51456">
    <property type="entry name" value="MYOSIN_MOTOR"/>
    <property type="match status" value="1"/>
</dbReference>
<evidence type="ECO:0000313" key="11">
    <source>
        <dbReference type="EMBL" id="EDV27755.1"/>
    </source>
</evidence>
<evidence type="ECO:0008006" key="13">
    <source>
        <dbReference type="Google" id="ProtNLM"/>
    </source>
</evidence>
<dbReference type="FunFam" id="3.40.850.10:FF:000101">
    <property type="entry name" value="Slow myosin heavy chain 2"/>
    <property type="match status" value="1"/>
</dbReference>
<dbReference type="Gene3D" id="1.20.5.4820">
    <property type="match status" value="1"/>
</dbReference>
<keyword evidence="12" id="KW-1185">Reference proteome</keyword>
<evidence type="ECO:0000256" key="7">
    <source>
        <dbReference type="ARBA" id="ARBA00023203"/>
    </source>
</evidence>
<dbReference type="Gene3D" id="1.20.120.720">
    <property type="entry name" value="Myosin VI head, motor domain, U50 subdomain"/>
    <property type="match status" value="1"/>
</dbReference>